<reference evidence="3 4" key="1">
    <citation type="submission" date="2019-09" db="EMBL/GenBank/DDBJ databases">
        <title>Whole genome sequences of isolates from the Mars Exploration Rovers.</title>
        <authorList>
            <person name="Seuylemezian A."/>
            <person name="Vaishampayan P."/>
        </authorList>
    </citation>
    <scope>NUCLEOTIDE SEQUENCE [LARGE SCALE GENOMIC DNA]</scope>
    <source>
        <strain evidence="3 4">MER_TA_151</strain>
    </source>
</reference>
<dbReference type="Proteomes" id="UP000326671">
    <property type="component" value="Unassembled WGS sequence"/>
</dbReference>
<keyword evidence="4" id="KW-1185">Reference proteome</keyword>
<protein>
    <submittedName>
        <fullName evidence="3">VWA domain-containing protein</fullName>
    </submittedName>
</protein>
<dbReference type="Gene3D" id="3.40.50.410">
    <property type="entry name" value="von Willebrand factor, type A domain"/>
    <property type="match status" value="1"/>
</dbReference>
<dbReference type="PANTHER" id="PTHR36846:SF1">
    <property type="entry name" value="PROTEIN VIAA"/>
    <property type="match status" value="1"/>
</dbReference>
<dbReference type="Pfam" id="PF13519">
    <property type="entry name" value="VWA_2"/>
    <property type="match status" value="1"/>
</dbReference>
<comment type="caution">
    <text evidence="3">The sequence shown here is derived from an EMBL/GenBank/DDBJ whole genome shotgun (WGS) entry which is preliminary data.</text>
</comment>
<gene>
    <name evidence="3" type="ORF">F4V44_26580</name>
</gene>
<feature type="compositionally biased region" description="Basic and acidic residues" evidence="1">
    <location>
        <begin position="156"/>
        <end position="170"/>
    </location>
</feature>
<evidence type="ECO:0000313" key="3">
    <source>
        <dbReference type="EMBL" id="KAA9011511.1"/>
    </source>
</evidence>
<evidence type="ECO:0000259" key="2">
    <source>
        <dbReference type="SMART" id="SM00327"/>
    </source>
</evidence>
<dbReference type="OrthoDB" id="92417at2"/>
<organism evidence="3 4">
    <name type="scientific">Niallia endozanthoxylica</name>
    <dbReference type="NCBI Taxonomy" id="2036016"/>
    <lineage>
        <taxon>Bacteria</taxon>
        <taxon>Bacillati</taxon>
        <taxon>Bacillota</taxon>
        <taxon>Bacilli</taxon>
        <taxon>Bacillales</taxon>
        <taxon>Bacillaceae</taxon>
        <taxon>Niallia</taxon>
    </lineage>
</organism>
<accession>A0A5J5GT84</accession>
<dbReference type="InterPro" id="IPR036465">
    <property type="entry name" value="vWFA_dom_sf"/>
</dbReference>
<evidence type="ECO:0000313" key="4">
    <source>
        <dbReference type="Proteomes" id="UP000326671"/>
    </source>
</evidence>
<evidence type="ECO:0000256" key="1">
    <source>
        <dbReference type="SAM" id="MobiDB-lite"/>
    </source>
</evidence>
<sequence>MDLMNIKNLNRRERVYNNPTVNADSFDKRQFNSLLSKSKGLQELKSKGDMVFPLYSQLMGDIWSTFYKHQPQLLEEIPEELTSNQAYIQTIMKNEEFEECRKNTKFDEVSSALSTISFGNKVLEWIQNPQLEDKNFNQAIHQALKAQQQQKQIEQQSERNQSDQQKKEQENAEQQLRQSMQQLTEKLQEKLNGSGHQLQSMLKSSVAEAKDSKDKMEKLISGMGQGDGKSEMERVPLKERFELAEMLQKSPNMKEIADWADRFTKIARAKQKHLHRDSIERSGVTIGNEVDRLLPIELSNLVMPQAKVDFIRRFAEGQTMMFDKKGKDKLGKGPIILCLDQSGSMRKLDTQSKGFALALMSIAKKQKRDFALITFSIGATTQIFHKGNNTTKDLIQLAESFLGGGTNFYAPLRQSLLLIKESQFKKADIVFVTDGQANLPDEFIEEFRRTKDKKKFECLSVLIGREADVQTVQKFSNRVINANDFLAADEVFSI</sequence>
<proteinExistence type="predicted"/>
<dbReference type="PANTHER" id="PTHR36846">
    <property type="entry name" value="PROTEIN VIAA"/>
    <property type="match status" value="1"/>
</dbReference>
<dbReference type="SMART" id="SM00327">
    <property type="entry name" value="VWA"/>
    <property type="match status" value="1"/>
</dbReference>
<dbReference type="AlphaFoldDB" id="A0A5J5GT84"/>
<dbReference type="EMBL" id="VYKL01000071">
    <property type="protein sequence ID" value="KAA9011511.1"/>
    <property type="molecule type" value="Genomic_DNA"/>
</dbReference>
<feature type="domain" description="VWFA" evidence="2">
    <location>
        <begin position="332"/>
        <end position="494"/>
    </location>
</feature>
<dbReference type="GO" id="GO:0005829">
    <property type="term" value="C:cytosol"/>
    <property type="evidence" value="ECO:0007669"/>
    <property type="project" value="TreeGrafter"/>
</dbReference>
<dbReference type="SUPFAM" id="SSF53300">
    <property type="entry name" value="vWA-like"/>
    <property type="match status" value="1"/>
</dbReference>
<name>A0A5J5GT84_9BACI</name>
<feature type="region of interest" description="Disordered" evidence="1">
    <location>
        <begin position="147"/>
        <end position="178"/>
    </location>
</feature>
<dbReference type="InterPro" id="IPR002035">
    <property type="entry name" value="VWF_A"/>
</dbReference>
<dbReference type="RefSeq" id="WP_150442992.1">
    <property type="nucleotide sequence ID" value="NZ_VYKL01000071.1"/>
</dbReference>